<feature type="domain" description="Organic solvent tolerance-like N-terminal" evidence="1">
    <location>
        <begin position="74"/>
        <end position="155"/>
    </location>
</feature>
<name>B3QWE7_CHLT3</name>
<gene>
    <name evidence="2" type="ordered locus">Ctha_0792</name>
</gene>
<dbReference type="RefSeq" id="WP_012499344.1">
    <property type="nucleotide sequence ID" value="NC_011026.1"/>
</dbReference>
<organism evidence="2 3">
    <name type="scientific">Chloroherpeton thalassium (strain ATCC 35110 / GB-78)</name>
    <dbReference type="NCBI Taxonomy" id="517418"/>
    <lineage>
        <taxon>Bacteria</taxon>
        <taxon>Pseudomonadati</taxon>
        <taxon>Chlorobiota</taxon>
        <taxon>Chlorobiia</taxon>
        <taxon>Chlorobiales</taxon>
        <taxon>Chloroherpetonaceae</taxon>
        <taxon>Chloroherpeton</taxon>
    </lineage>
</organism>
<dbReference type="KEGG" id="cts:Ctha_0792"/>
<dbReference type="STRING" id="517418.Ctha_0792"/>
<dbReference type="Pfam" id="PF13100">
    <property type="entry name" value="OstA_2"/>
    <property type="match status" value="1"/>
</dbReference>
<evidence type="ECO:0000313" key="3">
    <source>
        <dbReference type="Proteomes" id="UP000001208"/>
    </source>
</evidence>
<dbReference type="EMBL" id="CP001100">
    <property type="protein sequence ID" value="ACF13260.1"/>
    <property type="molecule type" value="Genomic_DNA"/>
</dbReference>
<sequence length="455" mass="51587">MRISKKVPLILFFCLLLFGQFSPVGLLASDKNPASAPKDSSSQKKVYLEYADEVAGGEMIAPVARGEKGFLEPVRSAFGHVKFVETTTTVECDTATEFLTSRKIRLAGHVVIVRDTVIVKGDEGYYYPDERHSELERNVSLYDKKVLLNSRHGEYFSDEQRGIFTEKVSLEDKKSTLFCDSLVYLRRQAHSTAVGNVRLLSHDDNSVITGGYAEHFNQKMFSFIEESPVLTKLDTAKNGQVDTLLILARRMEAYRNPRDSARRINLIDSVRIWRGHLVAKSKRAKYMIDEKKIILTGKPIIWFENTEATGDSIEVKLKKTNAGRVLVEKIFFYTDSFLASKDSLGGALKKFNQLSGINMVMTFDDSLRLTRTDVYQQARSLYYLYDKETPNGANYSSGDEINIFFEQNQVARIKITGGVEGVQYPEQTVITKDLNLPNFKWRASEKPVRPKITAF</sequence>
<reference evidence="2 3" key="1">
    <citation type="submission" date="2008-06" db="EMBL/GenBank/DDBJ databases">
        <title>Complete sequence of Chloroherpeton thalassium ATCC 35110.</title>
        <authorList>
            <consortium name="US DOE Joint Genome Institute"/>
            <person name="Lucas S."/>
            <person name="Copeland A."/>
            <person name="Lapidus A."/>
            <person name="Glavina del Rio T."/>
            <person name="Dalin E."/>
            <person name="Tice H."/>
            <person name="Bruce D."/>
            <person name="Goodwin L."/>
            <person name="Pitluck S."/>
            <person name="Schmutz J."/>
            <person name="Larimer F."/>
            <person name="Land M."/>
            <person name="Hauser L."/>
            <person name="Kyrpides N."/>
            <person name="Mikhailova N."/>
            <person name="Liu Z."/>
            <person name="Li T."/>
            <person name="Zhao F."/>
            <person name="Overmann J."/>
            <person name="Bryant D.A."/>
            <person name="Richardson P."/>
        </authorList>
    </citation>
    <scope>NUCLEOTIDE SEQUENCE [LARGE SCALE GENOMIC DNA]</scope>
    <source>
        <strain evidence="3">ATCC 35110 / GB-78</strain>
    </source>
</reference>
<accession>B3QWE7</accession>
<dbReference type="Proteomes" id="UP000001208">
    <property type="component" value="Chromosome"/>
</dbReference>
<proteinExistence type="predicted"/>
<evidence type="ECO:0000259" key="1">
    <source>
        <dbReference type="Pfam" id="PF13100"/>
    </source>
</evidence>
<protein>
    <recommendedName>
        <fullName evidence="1">Organic solvent tolerance-like N-terminal domain-containing protein</fullName>
    </recommendedName>
</protein>
<evidence type="ECO:0000313" key="2">
    <source>
        <dbReference type="EMBL" id="ACF13260.1"/>
    </source>
</evidence>
<dbReference type="AlphaFoldDB" id="B3QWE7"/>
<keyword evidence="3" id="KW-1185">Reference proteome</keyword>
<dbReference type="HOGENOM" id="CLU_598226_0_0_10"/>
<dbReference type="eggNOG" id="COG1452">
    <property type="taxonomic scope" value="Bacteria"/>
</dbReference>
<dbReference type="InterPro" id="IPR005653">
    <property type="entry name" value="OstA-like_N"/>
</dbReference>
<dbReference type="Gene3D" id="2.60.450.10">
    <property type="entry name" value="Lipopolysaccharide (LPS) transport protein A like domain"/>
    <property type="match status" value="2"/>
</dbReference>